<keyword evidence="9" id="KW-0862">Zinc</keyword>
<dbReference type="PANTHER" id="PTHR13244">
    <property type="entry name" value="ZINC FINGER MYND DOMAIN CONTAINING PROTEIN 10"/>
    <property type="match status" value="1"/>
</dbReference>
<comment type="similarity">
    <text evidence="3">Belongs to the ZMYND10 family.</text>
</comment>
<reference evidence="16" key="1">
    <citation type="submission" date="2024-06" db="EMBL/GenBank/DDBJ databases">
        <authorList>
            <person name="Liu X."/>
            <person name="Lenzi L."/>
            <person name="Haldenby T S."/>
            <person name="Uol C."/>
        </authorList>
    </citation>
    <scope>NUCLEOTIDE SEQUENCE</scope>
</reference>
<evidence type="ECO:0000256" key="5">
    <source>
        <dbReference type="ARBA" id="ARBA00022475"/>
    </source>
</evidence>
<dbReference type="GO" id="GO:0016324">
    <property type="term" value="C:apical plasma membrane"/>
    <property type="evidence" value="ECO:0007669"/>
    <property type="project" value="UniProtKB-SubCell"/>
</dbReference>
<sequence>MIQTLETVDYSEFGHERWFKHHGYINKLNMQAVDSAQNNSDEFVKEYLISHGKLPLLVYDLIMVELWKQRVFSTILEDQFEPTGTFSIYTVLYHELVLANILETVTFHMDAAEALGDSAVDLADWCYRALCYLVAEFPTEERKTEYLSLKDKFAFESNLEDLERQQRVIAFDKGMKAISLVRHLIDHSLSSHNTLPLGVGRRLLQTNDITLVLCQLIEQAPWSATAMDKETGRFKRFLWQESGTWIAEDKADKPVGKAEAQVWLSLYQIVLTNNSTLRYDCTVSHRRAALLRLRPHLTEDRLDILPVLVDLRRFLEQLSLSEASGGCGSSAAANVSDVCLVELVPEIRESLCRKYVKKWKQMSTAFRDFTESDRGKQAAQRAAAEWTDTFSEGNLERLFAAMGDNELGRTPRCVVCGNPATKRCSRCRHEWYCRRECQVKHWPKHKSACDLMSETIKSENEQKL</sequence>
<evidence type="ECO:0000256" key="3">
    <source>
        <dbReference type="ARBA" id="ARBA00005373"/>
    </source>
</evidence>
<accession>A0AAV2TNC7</accession>
<gene>
    <name evidence="16" type="ORF">CDAUBV1_LOCUS13578</name>
</gene>
<dbReference type="PROSITE" id="PS01360">
    <property type="entry name" value="ZF_MYND_1"/>
    <property type="match status" value="1"/>
</dbReference>
<dbReference type="PANTHER" id="PTHR13244:SF7">
    <property type="entry name" value="ZINC FINGER MYND DOMAIN-CONTAINING PROTEIN 10"/>
    <property type="match status" value="1"/>
</dbReference>
<evidence type="ECO:0000256" key="7">
    <source>
        <dbReference type="ARBA" id="ARBA00022723"/>
    </source>
</evidence>
<evidence type="ECO:0000256" key="4">
    <source>
        <dbReference type="ARBA" id="ARBA00016317"/>
    </source>
</evidence>
<protein>
    <recommendedName>
        <fullName evidence="4">Zinc finger MYND domain-containing protein 10</fullName>
    </recommendedName>
</protein>
<dbReference type="GO" id="GO:0120293">
    <property type="term" value="C:dynein axonemal particle"/>
    <property type="evidence" value="ECO:0007669"/>
    <property type="project" value="UniProtKB-SubCell"/>
</dbReference>
<keyword evidence="6" id="KW-0963">Cytoplasm</keyword>
<dbReference type="Pfam" id="PF01753">
    <property type="entry name" value="zf-MYND"/>
    <property type="match status" value="1"/>
</dbReference>
<organism evidence="16 17">
    <name type="scientific">Calicophoron daubneyi</name>
    <name type="common">Rumen fluke</name>
    <name type="synonym">Paramphistomum daubneyi</name>
    <dbReference type="NCBI Taxonomy" id="300641"/>
    <lineage>
        <taxon>Eukaryota</taxon>
        <taxon>Metazoa</taxon>
        <taxon>Spiralia</taxon>
        <taxon>Lophotrochozoa</taxon>
        <taxon>Platyhelminthes</taxon>
        <taxon>Trematoda</taxon>
        <taxon>Digenea</taxon>
        <taxon>Plagiorchiida</taxon>
        <taxon>Pronocephalata</taxon>
        <taxon>Paramphistomoidea</taxon>
        <taxon>Paramphistomidae</taxon>
        <taxon>Calicophoron</taxon>
    </lineage>
</organism>
<name>A0AAV2TNC7_CALDB</name>
<dbReference type="EMBL" id="CAXLJL010000523">
    <property type="protein sequence ID" value="CAL5138770.1"/>
    <property type="molecule type" value="Genomic_DNA"/>
</dbReference>
<proteinExistence type="inferred from homology"/>
<dbReference type="PROSITE" id="PS50865">
    <property type="entry name" value="ZF_MYND_2"/>
    <property type="match status" value="1"/>
</dbReference>
<evidence type="ECO:0000256" key="10">
    <source>
        <dbReference type="ARBA" id="ARBA00023136"/>
    </source>
</evidence>
<keyword evidence="10" id="KW-0472">Membrane</keyword>
<evidence type="ECO:0000256" key="1">
    <source>
        <dbReference type="ARBA" id="ARBA00004221"/>
    </source>
</evidence>
<evidence type="ECO:0000256" key="12">
    <source>
        <dbReference type="ARBA" id="ARBA00024190"/>
    </source>
</evidence>
<evidence type="ECO:0000256" key="14">
    <source>
        <dbReference type="PROSITE-ProRule" id="PRU00134"/>
    </source>
</evidence>
<keyword evidence="11" id="KW-0206">Cytoskeleton</keyword>
<feature type="domain" description="MYND-type" evidence="15">
    <location>
        <begin position="413"/>
        <end position="449"/>
    </location>
</feature>
<dbReference type="InterPro" id="IPR052298">
    <property type="entry name" value="ZMYND10"/>
</dbReference>
<evidence type="ECO:0000259" key="15">
    <source>
        <dbReference type="PROSITE" id="PS50865"/>
    </source>
</evidence>
<dbReference type="Proteomes" id="UP001497525">
    <property type="component" value="Unassembled WGS sequence"/>
</dbReference>
<evidence type="ECO:0000313" key="16">
    <source>
        <dbReference type="EMBL" id="CAL5138770.1"/>
    </source>
</evidence>
<keyword evidence="7" id="KW-0479">Metal-binding</keyword>
<dbReference type="InterPro" id="IPR002893">
    <property type="entry name" value="Znf_MYND"/>
</dbReference>
<dbReference type="SUPFAM" id="SSF144232">
    <property type="entry name" value="HIT/MYND zinc finger-like"/>
    <property type="match status" value="1"/>
</dbReference>
<dbReference type="Gene3D" id="6.10.140.2220">
    <property type="match status" value="1"/>
</dbReference>
<dbReference type="GO" id="GO:0005813">
    <property type="term" value="C:centrosome"/>
    <property type="evidence" value="ECO:0007669"/>
    <property type="project" value="UniProtKB-SubCell"/>
</dbReference>
<dbReference type="GO" id="GO:0008270">
    <property type="term" value="F:zinc ion binding"/>
    <property type="evidence" value="ECO:0007669"/>
    <property type="project" value="UniProtKB-KW"/>
</dbReference>
<comment type="function">
    <text evidence="13">Plays a role in axonemal structure organization and motility. Involved in axonemal pre-assembly of inner and outer dynein arms (IDA and ODA, respectively) for proper axoneme building for cilia motility. May act by indirectly regulating transcription of dynein proteins.</text>
</comment>
<evidence type="ECO:0000256" key="13">
    <source>
        <dbReference type="ARBA" id="ARBA00045527"/>
    </source>
</evidence>
<dbReference type="AlphaFoldDB" id="A0AAV2TNC7"/>
<evidence type="ECO:0000256" key="11">
    <source>
        <dbReference type="ARBA" id="ARBA00023212"/>
    </source>
</evidence>
<comment type="caution">
    <text evidence="16">The sequence shown here is derived from an EMBL/GenBank/DDBJ whole genome shotgun (WGS) entry which is preliminary data.</text>
</comment>
<evidence type="ECO:0000256" key="9">
    <source>
        <dbReference type="ARBA" id="ARBA00022833"/>
    </source>
</evidence>
<comment type="subcellular location">
    <subcellularLocation>
        <location evidence="1">Apical cell membrane</location>
    </subcellularLocation>
    <subcellularLocation>
        <location evidence="2">Cytoplasm</location>
        <location evidence="2">Cytoskeleton</location>
        <location evidence="2">Microtubule organizing center</location>
        <location evidence="2">Centrosome</location>
    </subcellularLocation>
    <subcellularLocation>
        <location evidence="12">Dynein axonemal particle</location>
    </subcellularLocation>
</comment>
<evidence type="ECO:0000256" key="8">
    <source>
        <dbReference type="ARBA" id="ARBA00022771"/>
    </source>
</evidence>
<evidence type="ECO:0000256" key="6">
    <source>
        <dbReference type="ARBA" id="ARBA00022490"/>
    </source>
</evidence>
<evidence type="ECO:0000256" key="2">
    <source>
        <dbReference type="ARBA" id="ARBA00004300"/>
    </source>
</evidence>
<evidence type="ECO:0000313" key="17">
    <source>
        <dbReference type="Proteomes" id="UP001497525"/>
    </source>
</evidence>
<keyword evidence="5" id="KW-1003">Cell membrane</keyword>
<keyword evidence="8 14" id="KW-0863">Zinc-finger</keyword>
<dbReference type="FunFam" id="6.10.140.2220:FF:000009">
    <property type="entry name" value="Zinc finger MYND domain-containing protein 10"/>
    <property type="match status" value="1"/>
</dbReference>